<dbReference type="EMBL" id="BONK01000003">
    <property type="protein sequence ID" value="GIG20403.1"/>
    <property type="molecule type" value="Genomic_DNA"/>
</dbReference>
<name>A0A919NZ98_9CELL</name>
<evidence type="ECO:0000256" key="2">
    <source>
        <dbReference type="ARBA" id="ARBA00022723"/>
    </source>
</evidence>
<keyword evidence="3 6" id="KW-0378">Hydrolase</keyword>
<keyword evidence="7" id="KW-1185">Reference proteome</keyword>
<dbReference type="PANTHER" id="PTHR46233">
    <property type="entry name" value="HYDROXYACYLGLUTATHIONE HYDROLASE GLOC"/>
    <property type="match status" value="1"/>
</dbReference>
<gene>
    <name evidence="6" type="ORF">Cch01nite_11270</name>
</gene>
<dbReference type="Gene3D" id="3.60.15.10">
    <property type="entry name" value="Ribonuclease Z/Hydroxyacylglutathione hydrolase-like"/>
    <property type="match status" value="1"/>
</dbReference>
<dbReference type="Proteomes" id="UP000632740">
    <property type="component" value="Unassembled WGS sequence"/>
</dbReference>
<evidence type="ECO:0000256" key="4">
    <source>
        <dbReference type="ARBA" id="ARBA00022833"/>
    </source>
</evidence>
<evidence type="ECO:0000313" key="6">
    <source>
        <dbReference type="EMBL" id="GIG20403.1"/>
    </source>
</evidence>
<dbReference type="GO" id="GO:0016787">
    <property type="term" value="F:hydrolase activity"/>
    <property type="evidence" value="ECO:0007669"/>
    <property type="project" value="UniProtKB-KW"/>
</dbReference>
<feature type="domain" description="Metallo-beta-lactamase" evidence="5">
    <location>
        <begin position="12"/>
        <end position="223"/>
    </location>
</feature>
<evidence type="ECO:0000259" key="5">
    <source>
        <dbReference type="SMART" id="SM00849"/>
    </source>
</evidence>
<dbReference type="AlphaFoldDB" id="A0A919NZ98"/>
<dbReference type="InterPro" id="IPR036866">
    <property type="entry name" value="RibonucZ/Hydroxyglut_hydro"/>
</dbReference>
<dbReference type="SMART" id="SM00849">
    <property type="entry name" value="Lactamase_B"/>
    <property type="match status" value="1"/>
</dbReference>
<dbReference type="RefSeq" id="WP_203749730.1">
    <property type="nucleotide sequence ID" value="NZ_BONK01000003.1"/>
</dbReference>
<evidence type="ECO:0000313" key="7">
    <source>
        <dbReference type="Proteomes" id="UP000632740"/>
    </source>
</evidence>
<dbReference type="Pfam" id="PF00753">
    <property type="entry name" value="Lactamase_B"/>
    <property type="match status" value="1"/>
</dbReference>
<dbReference type="InterPro" id="IPR051453">
    <property type="entry name" value="MBL_Glyoxalase_II"/>
</dbReference>
<comment type="caution">
    <text evidence="6">The sequence shown here is derived from an EMBL/GenBank/DDBJ whole genome shotgun (WGS) entry which is preliminary data.</text>
</comment>
<keyword evidence="2" id="KW-0479">Metal-binding</keyword>
<dbReference type="PANTHER" id="PTHR46233:SF3">
    <property type="entry name" value="HYDROXYACYLGLUTATHIONE HYDROLASE GLOC"/>
    <property type="match status" value="1"/>
</dbReference>
<accession>A0A919NZ98</accession>
<dbReference type="SUPFAM" id="SSF56281">
    <property type="entry name" value="Metallo-hydrolase/oxidoreductase"/>
    <property type="match status" value="1"/>
</dbReference>
<keyword evidence="4" id="KW-0862">Zinc</keyword>
<sequence length="243" mass="25038">MQLSTVVAPVFAARCTLVVADHGDCVLVDPGAGVADQVTELVERHGLRPRALLATHGHVDHTWDAAVLSARFDVPFVVHTADAYRLADPFGTLGVLGGRTSPHDPSGPLAQALAAAGIGPSTYVEPARVEELGTAPGMRSDDVALAFGTVKLLARHAPGHTEGSTLYLLDVDGAGPVALTGDVLFAGSIGRTDLPGGDDAEMRRTLREVVAALPPETVVVPGHGPTSDIGTELATNPYLRAAT</sequence>
<organism evidence="6 7">
    <name type="scientific">Cellulomonas chitinilytica</name>
    <dbReference type="NCBI Taxonomy" id="398759"/>
    <lineage>
        <taxon>Bacteria</taxon>
        <taxon>Bacillati</taxon>
        <taxon>Actinomycetota</taxon>
        <taxon>Actinomycetes</taxon>
        <taxon>Micrococcales</taxon>
        <taxon>Cellulomonadaceae</taxon>
        <taxon>Cellulomonas</taxon>
    </lineage>
</organism>
<dbReference type="InterPro" id="IPR001279">
    <property type="entry name" value="Metallo-B-lactamas"/>
</dbReference>
<dbReference type="CDD" id="cd06262">
    <property type="entry name" value="metallo-hydrolase-like_MBL-fold"/>
    <property type="match status" value="1"/>
</dbReference>
<protein>
    <submittedName>
        <fullName evidence="6">Hydrolase</fullName>
    </submittedName>
</protein>
<reference evidence="6" key="1">
    <citation type="submission" date="2021-01" db="EMBL/GenBank/DDBJ databases">
        <title>Whole genome shotgun sequence of Cellulomonas chitinilytica NBRC 110799.</title>
        <authorList>
            <person name="Komaki H."/>
            <person name="Tamura T."/>
        </authorList>
    </citation>
    <scope>NUCLEOTIDE SEQUENCE</scope>
    <source>
        <strain evidence="6">NBRC 110799</strain>
    </source>
</reference>
<evidence type="ECO:0000256" key="1">
    <source>
        <dbReference type="ARBA" id="ARBA00001947"/>
    </source>
</evidence>
<dbReference type="GO" id="GO:0046872">
    <property type="term" value="F:metal ion binding"/>
    <property type="evidence" value="ECO:0007669"/>
    <property type="project" value="UniProtKB-KW"/>
</dbReference>
<evidence type="ECO:0000256" key="3">
    <source>
        <dbReference type="ARBA" id="ARBA00022801"/>
    </source>
</evidence>
<proteinExistence type="predicted"/>
<comment type="cofactor">
    <cofactor evidence="1">
        <name>Zn(2+)</name>
        <dbReference type="ChEBI" id="CHEBI:29105"/>
    </cofactor>
</comment>